<keyword evidence="3" id="KW-1185">Reference proteome</keyword>
<dbReference type="CDD" id="cd18186">
    <property type="entry name" value="BTB_POZ_ZBTB_KLHL-like"/>
    <property type="match status" value="1"/>
</dbReference>
<dbReference type="PANTHER" id="PTHR47022:SF1">
    <property type="entry name" value="BTB AND MATH DOMAIN-CONTAINING PROTEIN 36-RELATED"/>
    <property type="match status" value="1"/>
</dbReference>
<dbReference type="Pfam" id="PF00651">
    <property type="entry name" value="BTB"/>
    <property type="match status" value="1"/>
</dbReference>
<feature type="domain" description="BTB" evidence="1">
    <location>
        <begin position="17"/>
        <end position="84"/>
    </location>
</feature>
<comment type="caution">
    <text evidence="2">The sequence shown here is derived from an EMBL/GenBank/DDBJ whole genome shotgun (WGS) entry which is preliminary data.</text>
</comment>
<dbReference type="SUPFAM" id="SSF54695">
    <property type="entry name" value="POZ domain"/>
    <property type="match status" value="1"/>
</dbReference>
<feature type="non-terminal residue" evidence="2">
    <location>
        <position position="101"/>
    </location>
</feature>
<dbReference type="Gene3D" id="3.30.710.10">
    <property type="entry name" value="Potassium Channel Kv1.1, Chain A"/>
    <property type="match status" value="1"/>
</dbReference>
<dbReference type="PROSITE" id="PS50097">
    <property type="entry name" value="BTB"/>
    <property type="match status" value="1"/>
</dbReference>
<accession>A0AAV5SLY7</accession>
<dbReference type="AlphaFoldDB" id="A0AAV5SLY7"/>
<feature type="non-terminal residue" evidence="2">
    <location>
        <position position="1"/>
    </location>
</feature>
<evidence type="ECO:0000313" key="3">
    <source>
        <dbReference type="Proteomes" id="UP001432027"/>
    </source>
</evidence>
<reference evidence="2" key="1">
    <citation type="submission" date="2023-10" db="EMBL/GenBank/DDBJ databases">
        <title>Genome assembly of Pristionchus species.</title>
        <authorList>
            <person name="Yoshida K."/>
            <person name="Sommer R.J."/>
        </authorList>
    </citation>
    <scope>NUCLEOTIDE SEQUENCE</scope>
    <source>
        <strain evidence="2">RS0144</strain>
    </source>
</reference>
<dbReference type="SMART" id="SM00225">
    <property type="entry name" value="BTB"/>
    <property type="match status" value="1"/>
</dbReference>
<gene>
    <name evidence="2" type="ORF">PENTCL1PPCAC_5757</name>
</gene>
<name>A0AAV5SLY7_9BILA</name>
<evidence type="ECO:0000313" key="2">
    <source>
        <dbReference type="EMBL" id="GMS83582.1"/>
    </source>
</evidence>
<dbReference type="InterPro" id="IPR011333">
    <property type="entry name" value="SKP1/BTB/POZ_sf"/>
</dbReference>
<dbReference type="EMBL" id="BTSX01000002">
    <property type="protein sequence ID" value="GMS83582.1"/>
    <property type="molecule type" value="Genomic_DNA"/>
</dbReference>
<dbReference type="PANTHER" id="PTHR47022">
    <property type="entry name" value="BTB AND MATH DOMAIN-CONTAINING PROTEIN 36-RELATED"/>
    <property type="match status" value="1"/>
</dbReference>
<organism evidence="2 3">
    <name type="scientific">Pristionchus entomophagus</name>
    <dbReference type="NCBI Taxonomy" id="358040"/>
    <lineage>
        <taxon>Eukaryota</taxon>
        <taxon>Metazoa</taxon>
        <taxon>Ecdysozoa</taxon>
        <taxon>Nematoda</taxon>
        <taxon>Chromadorea</taxon>
        <taxon>Rhabditida</taxon>
        <taxon>Rhabditina</taxon>
        <taxon>Diplogasteromorpha</taxon>
        <taxon>Diplogasteroidea</taxon>
        <taxon>Neodiplogasteridae</taxon>
        <taxon>Pristionchus</taxon>
    </lineage>
</organism>
<proteinExistence type="predicted"/>
<dbReference type="Proteomes" id="UP001432027">
    <property type="component" value="Unassembled WGS sequence"/>
</dbReference>
<protein>
    <recommendedName>
        <fullName evidence="1">BTB domain-containing protein</fullName>
    </recommendedName>
</protein>
<sequence>ISSDSNRRDFTQSDELSDVCLIVDGVKFHVSRKMLAVHSPVFKSMLFGGFQEAGKAEVEIQEVDHKEFVEFLHVIYTSILEITDLNVEIILRLADRFQVKV</sequence>
<evidence type="ECO:0000259" key="1">
    <source>
        <dbReference type="PROSITE" id="PS50097"/>
    </source>
</evidence>
<dbReference type="InterPro" id="IPR000210">
    <property type="entry name" value="BTB/POZ_dom"/>
</dbReference>